<accession>A0A3P9LJB9</accession>
<dbReference type="Pfam" id="PF14893">
    <property type="entry name" value="PNMA"/>
    <property type="match status" value="1"/>
</dbReference>
<evidence type="ECO:0000313" key="3">
    <source>
        <dbReference type="Ensembl" id="ENSORLP00020020836.1"/>
    </source>
</evidence>
<reference evidence="3" key="4">
    <citation type="submission" date="2025-09" db="UniProtKB">
        <authorList>
            <consortium name="Ensembl"/>
        </authorList>
    </citation>
    <scope>IDENTIFICATION</scope>
    <source>
        <strain evidence="3">HNI</strain>
    </source>
</reference>
<reference key="1">
    <citation type="journal article" date="2007" name="Nature">
        <title>The medaka draft genome and insights into vertebrate genome evolution.</title>
        <authorList>
            <person name="Kasahara M."/>
            <person name="Naruse K."/>
            <person name="Sasaki S."/>
            <person name="Nakatani Y."/>
            <person name="Qu W."/>
            <person name="Ahsan B."/>
            <person name="Yamada T."/>
            <person name="Nagayasu Y."/>
            <person name="Doi K."/>
            <person name="Kasai Y."/>
            <person name="Jindo T."/>
            <person name="Kobayashi D."/>
            <person name="Shimada A."/>
            <person name="Toyoda A."/>
            <person name="Kuroki Y."/>
            <person name="Fujiyama A."/>
            <person name="Sasaki T."/>
            <person name="Shimizu A."/>
            <person name="Asakawa S."/>
            <person name="Shimizu N."/>
            <person name="Hashimoto S."/>
            <person name="Yang J."/>
            <person name="Lee Y."/>
            <person name="Matsushima K."/>
            <person name="Sugano S."/>
            <person name="Sakaizumi M."/>
            <person name="Narita T."/>
            <person name="Ohishi K."/>
            <person name="Haga S."/>
            <person name="Ohta F."/>
            <person name="Nomoto H."/>
            <person name="Nogata K."/>
            <person name="Morishita T."/>
            <person name="Endo T."/>
            <person name="Shin-I T."/>
            <person name="Takeda H."/>
            <person name="Morishita S."/>
            <person name="Kohara Y."/>
        </authorList>
    </citation>
    <scope>NUCLEOTIDE SEQUENCE [LARGE SCALE GENOMIC DNA]</scope>
    <source>
        <strain>Hd-rR</strain>
    </source>
</reference>
<reference evidence="3 4" key="2">
    <citation type="submission" date="2017-04" db="EMBL/GenBank/DDBJ databases">
        <title>CpG methylation of centromeres and impact of large insertions on vertebrate speciation.</title>
        <authorList>
            <person name="Ichikawa K."/>
            <person name="Yoshimura J."/>
            <person name="Morishita S."/>
        </authorList>
    </citation>
    <scope>NUCLEOTIDE SEQUENCE</scope>
    <source>
        <strain evidence="3 4">HNI</strain>
    </source>
</reference>
<evidence type="ECO:0000259" key="1">
    <source>
        <dbReference type="Pfam" id="PF14893"/>
    </source>
</evidence>
<organism evidence="3 4">
    <name type="scientific">Oryzias latipes</name>
    <name type="common">Japanese rice fish</name>
    <name type="synonym">Japanese killifish</name>
    <dbReference type="NCBI Taxonomy" id="8090"/>
    <lineage>
        <taxon>Eukaryota</taxon>
        <taxon>Metazoa</taxon>
        <taxon>Chordata</taxon>
        <taxon>Craniata</taxon>
        <taxon>Vertebrata</taxon>
        <taxon>Euteleostomi</taxon>
        <taxon>Actinopterygii</taxon>
        <taxon>Neopterygii</taxon>
        <taxon>Teleostei</taxon>
        <taxon>Neoteleostei</taxon>
        <taxon>Acanthomorphata</taxon>
        <taxon>Ovalentaria</taxon>
        <taxon>Atherinomorphae</taxon>
        <taxon>Beloniformes</taxon>
        <taxon>Adrianichthyidae</taxon>
        <taxon>Oryziinae</taxon>
        <taxon>Oryzias</taxon>
    </lineage>
</organism>
<evidence type="ECO:0000259" key="2">
    <source>
        <dbReference type="Pfam" id="PF20846"/>
    </source>
</evidence>
<proteinExistence type="predicted"/>
<sequence>MTQLELTNWCRGEGVALEHALMVHGVPEEEPTANVEETLQSIKALGRVRVRGKMFDSKNQTVTLLCECREVIDPSKIPPELIPPTGETKWTIVIAQSVVNDEDTFTVKLAQFLQDEGKTMDDIQTMCAPSTAWNSSPESIIRAVGEVLNRSTKPTESNNYRRLKTFSGVSPVPLGEECLDGWLEQAKLMVEECECTEKEKRRRLVESLKGPALEIIQAVRLSNPDAKHREYIQAIENAFGVTETGEDLYLSFRSLYQKSGERLSEFLRRLERSLNKVIQKGGLTGRAADEVRLEQLIKGATESDIMLLQLNLRDRRDRPPTFLDLLTEIRVEEDREAVSHGSCGLMEGSGKGEGWVGVFIVMLCVYCF</sequence>
<dbReference type="InterPro" id="IPR048270">
    <property type="entry name" value="PNMA_C"/>
</dbReference>
<dbReference type="InterPro" id="IPR048271">
    <property type="entry name" value="PNMA_N"/>
</dbReference>
<dbReference type="AlphaFoldDB" id="A0A3P9LJB9"/>
<dbReference type="PANTHER" id="PTHR23095">
    <property type="entry name" value="PARANEOPLASTIC ANTIGEN"/>
    <property type="match status" value="1"/>
</dbReference>
<dbReference type="Proteomes" id="UP000265180">
    <property type="component" value="Chromosome 22"/>
</dbReference>
<feature type="domain" description="Paraneoplastic antigen Ma-like N-terminal" evidence="2">
    <location>
        <begin position="6"/>
        <end position="92"/>
    </location>
</feature>
<feature type="domain" description="Paraneoplastic antigen Ma-like C-terminal" evidence="1">
    <location>
        <begin position="166"/>
        <end position="326"/>
    </location>
</feature>
<name>A0A3P9LJB9_ORYLA</name>
<dbReference type="PANTHER" id="PTHR23095:SF51">
    <property type="entry name" value="PARANEOPLASTIC ANTIGEN MA1 HOMOLOG-RELATED"/>
    <property type="match status" value="1"/>
</dbReference>
<evidence type="ECO:0000313" key="4">
    <source>
        <dbReference type="Proteomes" id="UP000265180"/>
    </source>
</evidence>
<reference evidence="3" key="3">
    <citation type="submission" date="2025-08" db="UniProtKB">
        <authorList>
            <consortium name="Ensembl"/>
        </authorList>
    </citation>
    <scope>IDENTIFICATION</scope>
    <source>
        <strain evidence="3">HNI</strain>
    </source>
</reference>
<dbReference type="Ensembl" id="ENSORLT00020030316.1">
    <property type="protein sequence ID" value="ENSORLP00020020836.1"/>
    <property type="gene ID" value="ENSORLG00020021836.1"/>
</dbReference>
<dbReference type="InterPro" id="IPR026523">
    <property type="entry name" value="PNMA"/>
</dbReference>
<evidence type="ECO:0008006" key="5">
    <source>
        <dbReference type="Google" id="ProtNLM"/>
    </source>
</evidence>
<dbReference type="Pfam" id="PF20846">
    <property type="entry name" value="PNMA_N"/>
    <property type="match status" value="1"/>
</dbReference>
<protein>
    <recommendedName>
        <fullName evidence="5">Paraneoplastic antigen Ma1 homolog</fullName>
    </recommendedName>
</protein>